<dbReference type="InterPro" id="IPR036163">
    <property type="entry name" value="HMA_dom_sf"/>
</dbReference>
<keyword evidence="4 17" id="KW-1003">Cell membrane</keyword>
<evidence type="ECO:0000256" key="7">
    <source>
        <dbReference type="ARBA" id="ARBA00022737"/>
    </source>
</evidence>
<keyword evidence="9" id="KW-0187">Copper transport</keyword>
<evidence type="ECO:0000259" key="19">
    <source>
        <dbReference type="PROSITE" id="PS50846"/>
    </source>
</evidence>
<evidence type="ECO:0000256" key="11">
    <source>
        <dbReference type="ARBA" id="ARBA00022842"/>
    </source>
</evidence>
<feature type="transmembrane region" description="Helical" evidence="17">
    <location>
        <begin position="237"/>
        <end position="261"/>
    </location>
</feature>
<dbReference type="eggNOG" id="COG2217">
    <property type="taxonomic scope" value="Bacteria"/>
</dbReference>
<dbReference type="SUPFAM" id="SSF56784">
    <property type="entry name" value="HAD-like"/>
    <property type="match status" value="1"/>
</dbReference>
<dbReference type="InterPro" id="IPR001757">
    <property type="entry name" value="P_typ_ATPase"/>
</dbReference>
<keyword evidence="16 17" id="KW-0472">Membrane</keyword>
<evidence type="ECO:0000256" key="2">
    <source>
        <dbReference type="ARBA" id="ARBA00006024"/>
    </source>
</evidence>
<dbReference type="GO" id="GO:0005507">
    <property type="term" value="F:copper ion binding"/>
    <property type="evidence" value="ECO:0007669"/>
    <property type="project" value="InterPro"/>
</dbReference>
<evidence type="ECO:0000256" key="6">
    <source>
        <dbReference type="ARBA" id="ARBA00022723"/>
    </source>
</evidence>
<evidence type="ECO:0000256" key="13">
    <source>
        <dbReference type="ARBA" id="ARBA00022989"/>
    </source>
</evidence>
<keyword evidence="15" id="KW-0406">Ion transport</keyword>
<proteinExistence type="inferred from homology"/>
<organism evidence="20 21">
    <name type="scientific">Desulfobacter postgatei 2ac9</name>
    <dbReference type="NCBI Taxonomy" id="879212"/>
    <lineage>
        <taxon>Bacteria</taxon>
        <taxon>Pseudomonadati</taxon>
        <taxon>Thermodesulfobacteriota</taxon>
        <taxon>Desulfobacteria</taxon>
        <taxon>Desulfobacterales</taxon>
        <taxon>Desulfobacteraceae</taxon>
        <taxon>Desulfobacter</taxon>
    </lineage>
</organism>
<dbReference type="GO" id="GO:0060003">
    <property type="term" value="P:copper ion export"/>
    <property type="evidence" value="ECO:0007669"/>
    <property type="project" value="UniProtKB-ARBA"/>
</dbReference>
<evidence type="ECO:0000256" key="15">
    <source>
        <dbReference type="ARBA" id="ARBA00023065"/>
    </source>
</evidence>
<dbReference type="CDD" id="cd00371">
    <property type="entry name" value="HMA"/>
    <property type="match status" value="2"/>
</dbReference>
<dbReference type="Gene3D" id="3.40.1110.10">
    <property type="entry name" value="Calcium-transporting ATPase, cytoplasmic domain N"/>
    <property type="match status" value="1"/>
</dbReference>
<dbReference type="Pfam" id="PF00122">
    <property type="entry name" value="E1-E2_ATPase"/>
    <property type="match status" value="1"/>
</dbReference>
<reference evidence="20 21" key="1">
    <citation type="submission" date="2011-09" db="EMBL/GenBank/DDBJ databases">
        <authorList>
            <consortium name="US DOE Joint Genome Institute (JGI-PGF)"/>
            <person name="Lucas S."/>
            <person name="Han J."/>
            <person name="Lapidus A."/>
            <person name="Cheng J.-F."/>
            <person name="Goodwin L."/>
            <person name="Pitluck S."/>
            <person name="Peters L."/>
            <person name="Land M.L."/>
            <person name="Hauser L."/>
            <person name="Orellana R."/>
            <person name="Lovley D."/>
            <person name="Woyke T.J."/>
        </authorList>
    </citation>
    <scope>NUCLEOTIDE SEQUENCE [LARGE SCALE GENOMIC DNA]</scope>
    <source>
        <strain evidence="20 21">2ac9</strain>
    </source>
</reference>
<dbReference type="CDD" id="cd02094">
    <property type="entry name" value="P-type_ATPase_Cu-like"/>
    <property type="match status" value="1"/>
</dbReference>
<keyword evidence="8 17" id="KW-0547">Nucleotide-binding</keyword>
<feature type="region of interest" description="Disordered" evidence="18">
    <location>
        <begin position="72"/>
        <end position="92"/>
    </location>
</feature>
<comment type="similarity">
    <text evidence="2 17">Belongs to the cation transport ATPase (P-type) (TC 3.A.3) family. Type IB subfamily.</text>
</comment>
<evidence type="ECO:0000256" key="3">
    <source>
        <dbReference type="ARBA" id="ARBA00022448"/>
    </source>
</evidence>
<dbReference type="SFLD" id="SFLDG00002">
    <property type="entry name" value="C1.7:_P-type_atpase_like"/>
    <property type="match status" value="1"/>
</dbReference>
<keyword evidence="5 17" id="KW-0812">Transmembrane</keyword>
<dbReference type="FunFam" id="2.70.150.10:FF:000020">
    <property type="entry name" value="Copper-exporting P-type ATPase A"/>
    <property type="match status" value="1"/>
</dbReference>
<dbReference type="InterPro" id="IPR018303">
    <property type="entry name" value="ATPase_P-typ_P_site"/>
</dbReference>
<dbReference type="PROSITE" id="PS00154">
    <property type="entry name" value="ATPASE_E1_E2"/>
    <property type="match status" value="1"/>
</dbReference>
<dbReference type="Gene3D" id="2.70.150.10">
    <property type="entry name" value="Calcium-transporting ATPase, cytoplasmic transduction domain A"/>
    <property type="match status" value="1"/>
</dbReference>
<dbReference type="NCBIfam" id="TIGR00003">
    <property type="entry name" value="copper ion binding protein"/>
    <property type="match status" value="1"/>
</dbReference>
<dbReference type="GO" id="GO:0043682">
    <property type="term" value="F:P-type divalent copper transporter activity"/>
    <property type="evidence" value="ECO:0007669"/>
    <property type="project" value="TreeGrafter"/>
</dbReference>
<evidence type="ECO:0000256" key="18">
    <source>
        <dbReference type="SAM" id="MobiDB-lite"/>
    </source>
</evidence>
<dbReference type="EMBL" id="CM001488">
    <property type="protein sequence ID" value="EIM63987.1"/>
    <property type="molecule type" value="Genomic_DNA"/>
</dbReference>
<keyword evidence="6 17" id="KW-0479">Metal-binding</keyword>
<dbReference type="NCBIfam" id="TIGR01511">
    <property type="entry name" value="ATPase-IB1_Cu"/>
    <property type="match status" value="1"/>
</dbReference>
<protein>
    <submittedName>
        <fullName evidence="20">Copper/silver-translocating P-type ATPase,heavy metal-translocating P-type ATPase, Cd/Co/Hg/Pb/Zn-transporting</fullName>
    </submittedName>
</protein>
<evidence type="ECO:0000256" key="12">
    <source>
        <dbReference type="ARBA" id="ARBA00022967"/>
    </source>
</evidence>
<keyword evidence="10 17" id="KW-0067">ATP-binding</keyword>
<feature type="transmembrane region" description="Helical" evidence="17">
    <location>
        <begin position="461"/>
        <end position="488"/>
    </location>
</feature>
<evidence type="ECO:0000256" key="5">
    <source>
        <dbReference type="ARBA" id="ARBA00022692"/>
    </source>
</evidence>
<keyword evidence="21" id="KW-1185">Reference proteome</keyword>
<evidence type="ECO:0000256" key="14">
    <source>
        <dbReference type="ARBA" id="ARBA00023008"/>
    </source>
</evidence>
<feature type="transmembrane region" description="Helical" evidence="17">
    <location>
        <begin position="179"/>
        <end position="198"/>
    </location>
</feature>
<dbReference type="InterPro" id="IPR006121">
    <property type="entry name" value="HMA_dom"/>
</dbReference>
<dbReference type="InterPro" id="IPR044492">
    <property type="entry name" value="P_typ_ATPase_HD_dom"/>
</dbReference>
<dbReference type="FunFam" id="3.30.70.100:FF:000001">
    <property type="entry name" value="ATPase copper transporting beta"/>
    <property type="match status" value="1"/>
</dbReference>
<dbReference type="SUPFAM" id="SSF81665">
    <property type="entry name" value="Calcium ATPase, transmembrane domain M"/>
    <property type="match status" value="1"/>
</dbReference>
<dbReference type="InterPro" id="IPR059000">
    <property type="entry name" value="ATPase_P-type_domA"/>
</dbReference>
<dbReference type="NCBIfam" id="TIGR01525">
    <property type="entry name" value="ATPase-IB_hvy"/>
    <property type="match status" value="1"/>
</dbReference>
<dbReference type="Gene3D" id="3.30.70.100">
    <property type="match status" value="2"/>
</dbReference>
<dbReference type="SUPFAM" id="SSF55008">
    <property type="entry name" value="HMA, heavy metal-associated domain"/>
    <property type="match status" value="2"/>
</dbReference>
<dbReference type="InterPro" id="IPR023299">
    <property type="entry name" value="ATPase_P-typ_cyto_dom_N"/>
</dbReference>
<dbReference type="InterPro" id="IPR023214">
    <property type="entry name" value="HAD_sf"/>
</dbReference>
<evidence type="ECO:0000313" key="20">
    <source>
        <dbReference type="EMBL" id="EIM63987.1"/>
    </source>
</evidence>
<dbReference type="PRINTS" id="PR00942">
    <property type="entry name" value="CUATPASEI"/>
</dbReference>
<keyword evidence="11" id="KW-0460">Magnesium</keyword>
<keyword evidence="14" id="KW-0186">Copper</keyword>
<dbReference type="RefSeq" id="WP_004073373.1">
    <property type="nucleotide sequence ID" value="NZ_CM001488.1"/>
</dbReference>
<dbReference type="Gene3D" id="3.40.50.1000">
    <property type="entry name" value="HAD superfamily/HAD-like"/>
    <property type="match status" value="1"/>
</dbReference>
<dbReference type="HOGENOM" id="CLU_001771_0_3_7"/>
<keyword evidence="3" id="KW-0813">Transport</keyword>
<dbReference type="Proteomes" id="UP000005778">
    <property type="component" value="Chromosome"/>
</dbReference>
<dbReference type="InterPro" id="IPR023298">
    <property type="entry name" value="ATPase_P-typ_TM_dom_sf"/>
</dbReference>
<accession>I5B3C4</accession>
<feature type="domain" description="HMA" evidence="19">
    <location>
        <begin position="98"/>
        <end position="164"/>
    </location>
</feature>
<dbReference type="InterPro" id="IPR027256">
    <property type="entry name" value="P-typ_ATPase_IB"/>
</dbReference>
<dbReference type="InterPro" id="IPR017969">
    <property type="entry name" value="Heavy-metal-associated_CS"/>
</dbReference>
<comment type="subcellular location">
    <subcellularLocation>
        <location evidence="1">Cell membrane</location>
        <topology evidence="1">Multi-pass membrane protein</topology>
    </subcellularLocation>
</comment>
<dbReference type="InterPro" id="IPR036412">
    <property type="entry name" value="HAD-like_sf"/>
</dbReference>
<feature type="transmembrane region" description="Helical" evidence="17">
    <location>
        <begin position="204"/>
        <end position="225"/>
    </location>
</feature>
<evidence type="ECO:0000256" key="10">
    <source>
        <dbReference type="ARBA" id="ARBA00022840"/>
    </source>
</evidence>
<feature type="transmembrane region" description="Helical" evidence="17">
    <location>
        <begin position="422"/>
        <end position="441"/>
    </location>
</feature>
<feature type="domain" description="HMA" evidence="19">
    <location>
        <begin position="3"/>
        <end position="69"/>
    </location>
</feature>
<name>I5B3C4_9BACT</name>
<evidence type="ECO:0000256" key="17">
    <source>
        <dbReference type="RuleBase" id="RU362081"/>
    </source>
</evidence>
<evidence type="ECO:0000256" key="9">
    <source>
        <dbReference type="ARBA" id="ARBA00022796"/>
    </source>
</evidence>
<evidence type="ECO:0000256" key="1">
    <source>
        <dbReference type="ARBA" id="ARBA00004651"/>
    </source>
</evidence>
<dbReference type="Pfam" id="PF00702">
    <property type="entry name" value="Hydrolase"/>
    <property type="match status" value="1"/>
</dbReference>
<dbReference type="STRING" id="879212.DespoDRAFT_02094"/>
<dbReference type="GO" id="GO:0016887">
    <property type="term" value="F:ATP hydrolysis activity"/>
    <property type="evidence" value="ECO:0007669"/>
    <property type="project" value="InterPro"/>
</dbReference>
<dbReference type="SFLD" id="SFLDF00027">
    <property type="entry name" value="p-type_atpase"/>
    <property type="match status" value="1"/>
</dbReference>
<gene>
    <name evidence="20" type="ORF">DespoDRAFT_02094</name>
</gene>
<dbReference type="Pfam" id="PF00403">
    <property type="entry name" value="HMA"/>
    <property type="match status" value="2"/>
</dbReference>
<dbReference type="AlphaFoldDB" id="I5B3C4"/>
<keyword evidence="7" id="KW-0677">Repeat</keyword>
<keyword evidence="13 17" id="KW-1133">Transmembrane helix</keyword>
<evidence type="ECO:0000256" key="8">
    <source>
        <dbReference type="ARBA" id="ARBA00022741"/>
    </source>
</evidence>
<evidence type="ECO:0000313" key="21">
    <source>
        <dbReference type="Proteomes" id="UP000005778"/>
    </source>
</evidence>
<evidence type="ECO:0000256" key="4">
    <source>
        <dbReference type="ARBA" id="ARBA00022475"/>
    </source>
</evidence>
<dbReference type="PANTHER" id="PTHR43520:SF8">
    <property type="entry name" value="P-TYPE CU(+) TRANSPORTER"/>
    <property type="match status" value="1"/>
</dbReference>
<feature type="transmembrane region" description="Helical" evidence="17">
    <location>
        <begin position="267"/>
        <end position="285"/>
    </location>
</feature>
<dbReference type="InterPro" id="IPR008250">
    <property type="entry name" value="ATPase_P-typ_transduc_dom_A_sf"/>
</dbReference>
<feature type="transmembrane region" description="Helical" evidence="17">
    <location>
        <begin position="768"/>
        <end position="789"/>
    </location>
</feature>
<reference evidence="20 21" key="2">
    <citation type="submission" date="2012-02" db="EMBL/GenBank/DDBJ databases">
        <title>Improved High-Quality Draft sequence of Desulfobacter postgatei 2ac9.</title>
        <authorList>
            <consortium name="US DOE Joint Genome Institute"/>
            <person name="Lucas S."/>
            <person name="Han J."/>
            <person name="Lapidus A."/>
            <person name="Cheng J.-F."/>
            <person name="Goodwin L."/>
            <person name="Pitluck S."/>
            <person name="Peters L."/>
            <person name="Ovchinnikova G."/>
            <person name="Held B."/>
            <person name="Detter J.C."/>
            <person name="Han C."/>
            <person name="Tapia R."/>
            <person name="Land M."/>
            <person name="Hauser L."/>
            <person name="Kyrpides N."/>
            <person name="Ivanova N."/>
            <person name="Pagani I."/>
            <person name="Orellana R."/>
            <person name="Lovley D."/>
            <person name="Woyke T."/>
        </authorList>
    </citation>
    <scope>NUCLEOTIDE SEQUENCE [LARGE SCALE GENOMIC DNA]</scope>
    <source>
        <strain evidence="20 21">2ac9</strain>
    </source>
</reference>
<dbReference type="NCBIfam" id="TIGR01512">
    <property type="entry name" value="ATPase-IB2_Cd"/>
    <property type="match status" value="1"/>
</dbReference>
<evidence type="ECO:0000256" key="16">
    <source>
        <dbReference type="ARBA" id="ARBA00023136"/>
    </source>
</evidence>
<dbReference type="PROSITE" id="PS50846">
    <property type="entry name" value="HMA_2"/>
    <property type="match status" value="2"/>
</dbReference>
<dbReference type="NCBIfam" id="TIGR01494">
    <property type="entry name" value="ATPase_P-type"/>
    <property type="match status" value="1"/>
</dbReference>
<dbReference type="PRINTS" id="PR00119">
    <property type="entry name" value="CATATPASE"/>
</dbReference>
<dbReference type="GO" id="GO:0005524">
    <property type="term" value="F:ATP binding"/>
    <property type="evidence" value="ECO:0007669"/>
    <property type="project" value="UniProtKB-UniRule"/>
</dbReference>
<dbReference type="SUPFAM" id="SSF81653">
    <property type="entry name" value="Calcium ATPase, transduction domain A"/>
    <property type="match status" value="1"/>
</dbReference>
<dbReference type="GO" id="GO:0005886">
    <property type="term" value="C:plasma membrane"/>
    <property type="evidence" value="ECO:0007669"/>
    <property type="project" value="UniProtKB-SubCell"/>
</dbReference>
<feature type="transmembrane region" description="Helical" evidence="17">
    <location>
        <begin position="801"/>
        <end position="820"/>
    </location>
</feature>
<dbReference type="InterPro" id="IPR006122">
    <property type="entry name" value="HMA_Cu_ion-bd"/>
</dbReference>
<dbReference type="SFLD" id="SFLDS00003">
    <property type="entry name" value="Haloacid_Dehalogenase"/>
    <property type="match status" value="1"/>
</dbReference>
<sequence length="826" mass="88893">MTTTHEIEVYGMMCMHCENTVKKVLERFDGVSDVSASFEQEIVILKLEKGTTSLDELKAAIVNEGYALTREAAAEDDDKPADQANTNTERPDERAALRNLTFSIQGMHCANCALAIEKAFAKTEGIAETTINLPLEKGFVSYNPALMDDQKVLDVVKNAGYSASLEMNQGETADRRERFRFLFALCVTVPMMVIMHVMPFGTAVTNIILCIMATAVMAVSGRTFFEGAYYSLKNRLANMDVLISLGVSAAYFYSLFSLIFIDASQMLFFDSAAMLITFIMIGKMLEARAKGKTGQALKTLLALNADTARVIKDGKERVVDVSMVVPGDTVRVLAGEKIPVDGEILSGETAVDESMLTGESFPVEKSVADAVTGATINLSAAITMATTRTGSDTVLSGIIKMVEDAQADKAPIQRVADTISNIFVPVVTVVSLITFAVWYITAPTFIPSGSTPFLFAFERMIAVLVIACPCALGLATPTAIMVGSGLGLNRGILFKKGSALENISHLDIILFDKTGTLTTGKPSVTGVFPAKGITEEQLLSWAASAEINSTHPLAPAVTGFAREKGIEPEATSNSKEISGRGIECRLDGQLLRAGNMALVADEKIPDDIRAKGRELSNQGKSLVFISLDHQVKGVIALEDRIKPEAKDAIEQLNTAGIQTALVSGDNKAAALWAGRQAGIREVAAEVMPEDKINQVKKWQEKGLKVGMVGDGINDAPALAQADIGIAIGSGTDVAKETCEVVLVKNNLKDVYRAVRLGKKTLSTIKRNFFWAFFYNILMIPVAAGILYPAFRLSLTPEAASIAMWFSSLSVVGNSLLLNRFGRHLDD</sequence>
<dbReference type="GO" id="GO:0055070">
    <property type="term" value="P:copper ion homeostasis"/>
    <property type="evidence" value="ECO:0007669"/>
    <property type="project" value="TreeGrafter"/>
</dbReference>
<keyword evidence="12" id="KW-1278">Translocase</keyword>
<dbReference type="PROSITE" id="PS01047">
    <property type="entry name" value="HMA_1"/>
    <property type="match status" value="1"/>
</dbReference>
<dbReference type="PANTHER" id="PTHR43520">
    <property type="entry name" value="ATP7, ISOFORM B"/>
    <property type="match status" value="1"/>
</dbReference>